<feature type="non-terminal residue" evidence="2">
    <location>
        <position position="56"/>
    </location>
</feature>
<evidence type="ECO:0000313" key="3">
    <source>
        <dbReference type="Proteomes" id="UP000485058"/>
    </source>
</evidence>
<accession>A0A6A0ALC1</accession>
<evidence type="ECO:0000313" key="2">
    <source>
        <dbReference type="EMBL" id="GFH32784.1"/>
    </source>
</evidence>
<name>A0A6A0ALC1_HAELA</name>
<dbReference type="EMBL" id="BLLF01007129">
    <property type="protein sequence ID" value="GFH32784.1"/>
    <property type="molecule type" value="Genomic_DNA"/>
</dbReference>
<gene>
    <name evidence="1" type="ORF">HaLaN_20113</name>
    <name evidence="2" type="ORF">HaLaN_32064</name>
</gene>
<comment type="caution">
    <text evidence="2">The sequence shown here is derived from an EMBL/GenBank/DDBJ whole genome shotgun (WGS) entry which is preliminary data.</text>
</comment>
<dbReference type="EMBL" id="BLLF01002082">
    <property type="protein sequence ID" value="GFH22619.1"/>
    <property type="molecule type" value="Genomic_DNA"/>
</dbReference>
<proteinExistence type="predicted"/>
<evidence type="ECO:0000313" key="1">
    <source>
        <dbReference type="EMBL" id="GFH22619.1"/>
    </source>
</evidence>
<dbReference type="AlphaFoldDB" id="A0A6A0ALC1"/>
<keyword evidence="3" id="KW-1185">Reference proteome</keyword>
<dbReference type="Proteomes" id="UP000485058">
    <property type="component" value="Unassembled WGS sequence"/>
</dbReference>
<organism evidence="2 3">
    <name type="scientific">Haematococcus lacustris</name>
    <name type="common">Green alga</name>
    <name type="synonym">Haematococcus pluvialis</name>
    <dbReference type="NCBI Taxonomy" id="44745"/>
    <lineage>
        <taxon>Eukaryota</taxon>
        <taxon>Viridiplantae</taxon>
        <taxon>Chlorophyta</taxon>
        <taxon>core chlorophytes</taxon>
        <taxon>Chlorophyceae</taxon>
        <taxon>CS clade</taxon>
        <taxon>Chlamydomonadales</taxon>
        <taxon>Haematococcaceae</taxon>
        <taxon>Haematococcus</taxon>
    </lineage>
</organism>
<reference evidence="2 3" key="1">
    <citation type="submission" date="2020-02" db="EMBL/GenBank/DDBJ databases">
        <title>Draft genome sequence of Haematococcus lacustris strain NIES-144.</title>
        <authorList>
            <person name="Morimoto D."/>
            <person name="Nakagawa S."/>
            <person name="Yoshida T."/>
            <person name="Sawayama S."/>
        </authorList>
    </citation>
    <scope>NUCLEOTIDE SEQUENCE [LARGE SCALE GENOMIC DNA]</scope>
    <source>
        <strain evidence="2 3">NIES-144</strain>
    </source>
</reference>
<sequence length="56" mass="5990">MNEEEALQADIAHLQAMGYEVDDAGADFHMDMDLAFPDLPVAASTATAQPVTSHDD</sequence>
<protein>
    <submittedName>
        <fullName evidence="2">Uncharacterized protein</fullName>
    </submittedName>
</protein>
<feature type="non-terminal residue" evidence="2">
    <location>
        <position position="1"/>
    </location>
</feature>